<name>A0A345XW58_9ACTN</name>
<evidence type="ECO:0000313" key="2">
    <source>
        <dbReference type="Proteomes" id="UP000254425"/>
    </source>
</evidence>
<keyword evidence="2" id="KW-1185">Reference proteome</keyword>
<reference evidence="1 2" key="1">
    <citation type="submission" date="2018-07" db="EMBL/GenBank/DDBJ databases">
        <title>Draft genome of the type strain Streptomyces armeniacus ATCC 15676.</title>
        <authorList>
            <person name="Labana P."/>
            <person name="Gosse J.T."/>
            <person name="Boddy C.N."/>
        </authorList>
    </citation>
    <scope>NUCLEOTIDE SEQUENCE [LARGE SCALE GENOMIC DNA]</scope>
    <source>
        <strain evidence="1 2">ATCC 15676</strain>
    </source>
</reference>
<evidence type="ECO:0000313" key="1">
    <source>
        <dbReference type="EMBL" id="AXK35874.1"/>
    </source>
</evidence>
<organism evidence="1 2">
    <name type="scientific">Streptomyces armeniacus</name>
    <dbReference type="NCBI Taxonomy" id="83291"/>
    <lineage>
        <taxon>Bacteria</taxon>
        <taxon>Bacillati</taxon>
        <taxon>Actinomycetota</taxon>
        <taxon>Actinomycetes</taxon>
        <taxon>Kitasatosporales</taxon>
        <taxon>Streptomycetaceae</taxon>
        <taxon>Streptomyces</taxon>
    </lineage>
</organism>
<proteinExistence type="predicted"/>
<sequence length="61" mass="6756">MCAEPHQVQLGDEIHVGGRQMKITDMQDLPRGGKRLTFASGEALYVNSGTQLTVLRMPEGW</sequence>
<accession>A0A345XW58</accession>
<dbReference type="EMBL" id="CP031320">
    <property type="protein sequence ID" value="AXK35874.1"/>
    <property type="molecule type" value="Genomic_DNA"/>
</dbReference>
<dbReference type="Proteomes" id="UP000254425">
    <property type="component" value="Chromosome"/>
</dbReference>
<protein>
    <submittedName>
        <fullName evidence="1">Uncharacterized protein</fullName>
    </submittedName>
</protein>
<dbReference type="KEGG" id="sarm:DVA86_27865"/>
<gene>
    <name evidence="1" type="ORF">DVA86_27865</name>
</gene>
<dbReference type="AlphaFoldDB" id="A0A345XW58"/>